<dbReference type="Gene3D" id="2.60.450.10">
    <property type="entry name" value="Lipopolysaccharide (LPS) transport protein A like domain"/>
    <property type="match status" value="1"/>
</dbReference>
<dbReference type="PANTHER" id="PTHR30189:SF1">
    <property type="entry name" value="LPS-ASSEMBLY PROTEIN LPTD"/>
    <property type="match status" value="1"/>
</dbReference>
<comment type="caution">
    <text evidence="2">The sequence shown here is derived from an EMBL/GenBank/DDBJ whole genome shotgun (WGS) entry which is preliminary data.</text>
</comment>
<sequence length="515" mass="59391">MIVCLRHVVYKCIIPSLIIVNCSLLIISPVLAQPNDLVINADSVVYDKETKQVDARGSVEVIYKDVSIHGHHIVYDKGNEEVFADQGFILDYNGLTIEGQNLEYEVKTRTGEATNVDFVYQGVHLKGKKINFSQEDFYLSNASFTTCNLDHPHYHITAKDITLYPKYGWLVAYWGFFWFDRFPLVPVPTYIYDMRDDERKRKNLPPFPEVSSNDEDGWYINERLAWHVRRELSGSYSINYASKKGLGLGVEANYIVDDDNEGNVRVYGNTVEGLWGGLTHRYYFGKKLGDKERDPFALFALPKYRQYELETTLFFRERINYERVSYYPKVVVKERRGEAKVFGQDVNYDAEVMGAAVSEKNNIYGLLQGGGAIVLYKDLPEIRLGTLTPFIGLDGRVYSNGSRWLQSTGGLNVRKRLSENLSLKLGYNHYFLNRGLSPLNFERYRFSSADRLTTELLYLVDGTGVGIYTSYFVDTWWPEDIDYSLYLRMHCYNLIVKYRSLRREFSLGFSLAAGE</sequence>
<evidence type="ECO:0008006" key="4">
    <source>
        <dbReference type="Google" id="ProtNLM"/>
    </source>
</evidence>
<evidence type="ECO:0000256" key="1">
    <source>
        <dbReference type="SAM" id="Phobius"/>
    </source>
</evidence>
<keyword evidence="1" id="KW-0812">Transmembrane</keyword>
<accession>A0A1F4TQR0</accession>
<name>A0A1F4TQR0_UNCSA</name>
<dbReference type="GO" id="GO:1990351">
    <property type="term" value="C:transporter complex"/>
    <property type="evidence" value="ECO:0007669"/>
    <property type="project" value="TreeGrafter"/>
</dbReference>
<evidence type="ECO:0000313" key="3">
    <source>
        <dbReference type="Proteomes" id="UP000177309"/>
    </source>
</evidence>
<dbReference type="Proteomes" id="UP000177309">
    <property type="component" value="Unassembled WGS sequence"/>
</dbReference>
<dbReference type="EMBL" id="MEUI01000012">
    <property type="protein sequence ID" value="OGC34860.1"/>
    <property type="molecule type" value="Genomic_DNA"/>
</dbReference>
<dbReference type="InterPro" id="IPR050218">
    <property type="entry name" value="LptD"/>
</dbReference>
<feature type="transmembrane region" description="Helical" evidence="1">
    <location>
        <begin position="12"/>
        <end position="32"/>
    </location>
</feature>
<gene>
    <name evidence="2" type="ORF">A2462_05605</name>
</gene>
<proteinExistence type="predicted"/>
<dbReference type="GO" id="GO:0009279">
    <property type="term" value="C:cell outer membrane"/>
    <property type="evidence" value="ECO:0007669"/>
    <property type="project" value="TreeGrafter"/>
</dbReference>
<dbReference type="PANTHER" id="PTHR30189">
    <property type="entry name" value="LPS-ASSEMBLY PROTEIN"/>
    <property type="match status" value="1"/>
</dbReference>
<organism evidence="2 3">
    <name type="scientific">candidate division WOR-1 bacterium RIFOXYC2_FULL_41_25</name>
    <dbReference type="NCBI Taxonomy" id="1802586"/>
    <lineage>
        <taxon>Bacteria</taxon>
        <taxon>Bacillati</taxon>
        <taxon>Saganbacteria</taxon>
    </lineage>
</organism>
<dbReference type="AlphaFoldDB" id="A0A1F4TQR0"/>
<evidence type="ECO:0000313" key="2">
    <source>
        <dbReference type="EMBL" id="OGC34860.1"/>
    </source>
</evidence>
<keyword evidence="1" id="KW-1133">Transmembrane helix</keyword>
<reference evidence="2 3" key="1">
    <citation type="journal article" date="2016" name="Nat. Commun.">
        <title>Thousands of microbial genomes shed light on interconnected biogeochemical processes in an aquifer system.</title>
        <authorList>
            <person name="Anantharaman K."/>
            <person name="Brown C.T."/>
            <person name="Hug L.A."/>
            <person name="Sharon I."/>
            <person name="Castelle C.J."/>
            <person name="Probst A.J."/>
            <person name="Thomas B.C."/>
            <person name="Singh A."/>
            <person name="Wilkins M.J."/>
            <person name="Karaoz U."/>
            <person name="Brodie E.L."/>
            <person name="Williams K.H."/>
            <person name="Hubbard S.S."/>
            <person name="Banfield J.F."/>
        </authorList>
    </citation>
    <scope>NUCLEOTIDE SEQUENCE [LARGE SCALE GENOMIC DNA]</scope>
</reference>
<keyword evidence="1" id="KW-0472">Membrane</keyword>
<protein>
    <recommendedName>
        <fullName evidence="4">Organic solvent tolerance-like N-terminal domain-containing protein</fullName>
    </recommendedName>
</protein>